<dbReference type="SUPFAM" id="SSF55729">
    <property type="entry name" value="Acyl-CoA N-acyltransferases (Nat)"/>
    <property type="match status" value="1"/>
</dbReference>
<feature type="domain" description="N-acetyltransferase" evidence="1">
    <location>
        <begin position="6"/>
        <end position="144"/>
    </location>
</feature>
<evidence type="ECO:0000259" key="1">
    <source>
        <dbReference type="PROSITE" id="PS51186"/>
    </source>
</evidence>
<evidence type="ECO:0000313" key="2">
    <source>
        <dbReference type="EMBL" id="SMO93045.1"/>
    </source>
</evidence>
<dbReference type="GO" id="GO:0016747">
    <property type="term" value="F:acyltransferase activity, transferring groups other than amino-acyl groups"/>
    <property type="evidence" value="ECO:0007669"/>
    <property type="project" value="InterPro"/>
</dbReference>
<dbReference type="PROSITE" id="PS51186">
    <property type="entry name" value="GNAT"/>
    <property type="match status" value="1"/>
</dbReference>
<sequence length="144" mass="16519">MEIIYSSFNDLTSQQLEDAFALRQKVFIIEQECFYPDIDGYDAQATHLFFYDDQKLAAYLRIFKKGIKYEQEASIGRIVVDPEYRRTGLGPKLINKGIELCGKEPIRIEAQAALVDYYGTLGFTPKGDVYIVDGIDHIQMTYPD</sequence>
<dbReference type="RefSeq" id="WP_142455745.1">
    <property type="nucleotide sequence ID" value="NZ_FXTP01000016.1"/>
</dbReference>
<name>A0A521FA48_9BACT</name>
<dbReference type="Gene3D" id="3.40.630.30">
    <property type="match status" value="1"/>
</dbReference>
<dbReference type="InterPro" id="IPR016181">
    <property type="entry name" value="Acyl_CoA_acyltransferase"/>
</dbReference>
<proteinExistence type="predicted"/>
<evidence type="ECO:0000313" key="3">
    <source>
        <dbReference type="Proteomes" id="UP000317557"/>
    </source>
</evidence>
<protein>
    <submittedName>
        <fullName evidence="2">ElaA protein</fullName>
    </submittedName>
</protein>
<dbReference type="EMBL" id="FXTP01000016">
    <property type="protein sequence ID" value="SMO93045.1"/>
    <property type="molecule type" value="Genomic_DNA"/>
</dbReference>
<dbReference type="CDD" id="cd04301">
    <property type="entry name" value="NAT_SF"/>
    <property type="match status" value="1"/>
</dbReference>
<dbReference type="InterPro" id="IPR000182">
    <property type="entry name" value="GNAT_dom"/>
</dbReference>
<accession>A0A521FA48</accession>
<gene>
    <name evidence="2" type="ORF">SAMN06265219_11650</name>
</gene>
<dbReference type="OrthoDB" id="9796171at2"/>
<dbReference type="AlphaFoldDB" id="A0A521FA48"/>
<dbReference type="Pfam" id="PF13673">
    <property type="entry name" value="Acetyltransf_10"/>
    <property type="match status" value="1"/>
</dbReference>
<dbReference type="Proteomes" id="UP000317557">
    <property type="component" value="Unassembled WGS sequence"/>
</dbReference>
<keyword evidence="3" id="KW-1185">Reference proteome</keyword>
<reference evidence="2 3" key="1">
    <citation type="submission" date="2017-05" db="EMBL/GenBank/DDBJ databases">
        <authorList>
            <person name="Varghese N."/>
            <person name="Submissions S."/>
        </authorList>
    </citation>
    <scope>NUCLEOTIDE SEQUENCE [LARGE SCALE GENOMIC DNA]</scope>
    <source>
        <strain evidence="2 3">DSM 21985</strain>
    </source>
</reference>
<organism evidence="2 3">
    <name type="scientific">Gracilimonas mengyeensis</name>
    <dbReference type="NCBI Taxonomy" id="1302730"/>
    <lineage>
        <taxon>Bacteria</taxon>
        <taxon>Pseudomonadati</taxon>
        <taxon>Balneolota</taxon>
        <taxon>Balneolia</taxon>
        <taxon>Balneolales</taxon>
        <taxon>Balneolaceae</taxon>
        <taxon>Gracilimonas</taxon>
    </lineage>
</organism>